<evidence type="ECO:0000259" key="1">
    <source>
        <dbReference type="Pfam" id="PF05368"/>
    </source>
</evidence>
<reference evidence="2" key="1">
    <citation type="submission" date="2022-07" db="EMBL/GenBank/DDBJ databases">
        <title>Phylogenomic reconstructions and comparative analyses of Kickxellomycotina fungi.</title>
        <authorList>
            <person name="Reynolds N.K."/>
            <person name="Stajich J.E."/>
            <person name="Barry K."/>
            <person name="Grigoriev I.V."/>
            <person name="Crous P."/>
            <person name="Smith M.E."/>
        </authorList>
    </citation>
    <scope>NUCLEOTIDE SEQUENCE</scope>
    <source>
        <strain evidence="2">CBS 109367</strain>
    </source>
</reference>
<gene>
    <name evidence="2" type="ORF">IWW39_002030</name>
</gene>
<dbReference type="PANTHER" id="PTHR43162:SF1">
    <property type="entry name" value="PRESTALK A DIFFERENTIATION PROTEIN A"/>
    <property type="match status" value="1"/>
</dbReference>
<dbReference type="AlphaFoldDB" id="A0A9W8GP83"/>
<evidence type="ECO:0000313" key="3">
    <source>
        <dbReference type="Proteomes" id="UP001151516"/>
    </source>
</evidence>
<name>A0A9W8GP83_9FUNG</name>
<dbReference type="Gene3D" id="3.40.50.720">
    <property type="entry name" value="NAD(P)-binding Rossmann-like Domain"/>
    <property type="match status" value="1"/>
</dbReference>
<evidence type="ECO:0000313" key="2">
    <source>
        <dbReference type="EMBL" id="KAJ2688723.1"/>
    </source>
</evidence>
<organism evidence="2 3">
    <name type="scientific">Coemansia spiralis</name>
    <dbReference type="NCBI Taxonomy" id="417178"/>
    <lineage>
        <taxon>Eukaryota</taxon>
        <taxon>Fungi</taxon>
        <taxon>Fungi incertae sedis</taxon>
        <taxon>Zoopagomycota</taxon>
        <taxon>Kickxellomycotina</taxon>
        <taxon>Kickxellomycetes</taxon>
        <taxon>Kickxellales</taxon>
        <taxon>Kickxellaceae</taxon>
        <taxon>Coemansia</taxon>
    </lineage>
</organism>
<proteinExistence type="predicted"/>
<dbReference type="EMBL" id="JANBTX010000040">
    <property type="protein sequence ID" value="KAJ2688723.1"/>
    <property type="molecule type" value="Genomic_DNA"/>
</dbReference>
<sequence length="320" mass="35943">MATFASILDMSSRKSILVTGCDTYPGYMIARELLKHSGKCFKEVHAGYFKEDKLVKLLKHEGAHCVKLSISDEKTICDAYGKADVVVVVPPVSDTHWGKGDCCVYLHAAVKANVKGLVLCSKINASKMRDMKMLAPFYAMEEALSQVKDQIKCVSMVRCSLDIDLLWLFRHEIAKEHTLCLPVNKDAKFASLVMEDGARGLYNMLTHAQFPAGIYELTGPEKLTFVDVAHKASSAVGKKIEYEHISRKDMEHYLHRQGEICENEICFIGDLFEAVSKNLLCEQTDDLKRLLSHEPTTVKKFLEKNSKDFKPRSDDANDAD</sequence>
<dbReference type="Proteomes" id="UP001151516">
    <property type="component" value="Unassembled WGS sequence"/>
</dbReference>
<comment type="caution">
    <text evidence="2">The sequence shown here is derived from an EMBL/GenBank/DDBJ whole genome shotgun (WGS) entry which is preliminary data.</text>
</comment>
<dbReference type="InterPro" id="IPR051604">
    <property type="entry name" value="Ergot_Alk_Oxidoreductase"/>
</dbReference>
<feature type="domain" description="NmrA-like" evidence="1">
    <location>
        <begin position="13"/>
        <end position="301"/>
    </location>
</feature>
<protein>
    <recommendedName>
        <fullName evidence="1">NmrA-like domain-containing protein</fullName>
    </recommendedName>
</protein>
<dbReference type="InterPro" id="IPR008030">
    <property type="entry name" value="NmrA-like"/>
</dbReference>
<dbReference type="OrthoDB" id="10254221at2759"/>
<dbReference type="Pfam" id="PF05368">
    <property type="entry name" value="NmrA"/>
    <property type="match status" value="1"/>
</dbReference>
<keyword evidence="3" id="KW-1185">Reference proteome</keyword>
<dbReference type="PANTHER" id="PTHR43162">
    <property type="match status" value="1"/>
</dbReference>
<accession>A0A9W8GP83</accession>
<dbReference type="SUPFAM" id="SSF51735">
    <property type="entry name" value="NAD(P)-binding Rossmann-fold domains"/>
    <property type="match status" value="1"/>
</dbReference>
<dbReference type="InterPro" id="IPR036291">
    <property type="entry name" value="NAD(P)-bd_dom_sf"/>
</dbReference>